<keyword evidence="1" id="KW-0479">Metal-binding</keyword>
<feature type="compositionally biased region" description="Basic and acidic residues" evidence="7">
    <location>
        <begin position="137"/>
        <end position="149"/>
    </location>
</feature>
<evidence type="ECO:0000256" key="2">
    <source>
        <dbReference type="ARBA" id="ARBA00022771"/>
    </source>
</evidence>
<evidence type="ECO:0000256" key="7">
    <source>
        <dbReference type="SAM" id="MobiDB-lite"/>
    </source>
</evidence>
<evidence type="ECO:0000313" key="9">
    <source>
        <dbReference type="EMBL" id="MED6144926.1"/>
    </source>
</evidence>
<dbReference type="InterPro" id="IPR011011">
    <property type="entry name" value="Znf_FYVE_PHD"/>
</dbReference>
<gene>
    <name evidence="9" type="ORF">PIB30_020048</name>
</gene>
<keyword evidence="4" id="KW-0805">Transcription regulation</keyword>
<keyword evidence="6" id="KW-0175">Coiled coil</keyword>
<accession>A0ABU6T9N2</accession>
<feature type="compositionally biased region" description="Basic and acidic residues" evidence="7">
    <location>
        <begin position="217"/>
        <end position="232"/>
    </location>
</feature>
<dbReference type="EMBL" id="JASCZI010090684">
    <property type="protein sequence ID" value="MED6144926.1"/>
    <property type="molecule type" value="Genomic_DNA"/>
</dbReference>
<feature type="domain" description="AIPP2-like SPOC-like" evidence="8">
    <location>
        <begin position="274"/>
        <end position="402"/>
    </location>
</feature>
<keyword evidence="5" id="KW-0804">Transcription</keyword>
<dbReference type="InterPro" id="IPR013083">
    <property type="entry name" value="Znf_RING/FYVE/PHD"/>
</dbReference>
<reference evidence="9 10" key="1">
    <citation type="journal article" date="2023" name="Plants (Basel)">
        <title>Bridging the Gap: Combining Genomics and Transcriptomics Approaches to Understand Stylosanthes scabra, an Orphan Legume from the Brazilian Caatinga.</title>
        <authorList>
            <person name="Ferreira-Neto J.R.C."/>
            <person name="da Silva M.D."/>
            <person name="Binneck E."/>
            <person name="de Melo N.F."/>
            <person name="da Silva R.H."/>
            <person name="de Melo A.L.T.M."/>
            <person name="Pandolfi V."/>
            <person name="Bustamante F.O."/>
            <person name="Brasileiro-Vidal A.C."/>
            <person name="Benko-Iseppon A.M."/>
        </authorList>
    </citation>
    <scope>NUCLEOTIDE SEQUENCE [LARGE SCALE GENOMIC DNA]</scope>
    <source>
        <tissue evidence="9">Leaves</tissue>
    </source>
</reference>
<evidence type="ECO:0000259" key="8">
    <source>
        <dbReference type="Pfam" id="PF23121"/>
    </source>
</evidence>
<sequence length="410" mass="46490">MIHPSFSHTNDSILMQMGTVCIKCGDEGFPETLVVCNECQACALHRYCFDGPVVFWEEVMWFCEDCEAGLVEPSSVDIRVPASPEHSDSISLANDAIKAKKELRNCINRLKKRNQQAHNIIEKQKLNKRKISSQQAHEMDEKEEQDKRQISNQQQQKMIEEEKVKKRKVISQQKQNMIEEDKHMKRKASPDSFAKTKALLSDNHKMPLPGHTQGSKCTREGSKFKNESELPRDAANSNVGSESAQVSLVATSDDLSFEELDHHVSAQPIAKPTWRGSLNFRNEAAGIVTELLAHMSSLACPKVMEETQLLPKVLCGDLLPRSMVWPKSFKYEGATDKSIALYFFPQSQRDEKAFHKLVDDIIQHELAIRIASINADLVIFPSTTLPVEHRRVQAKYYLWGVFRGKKTSLA</sequence>
<feature type="region of interest" description="Disordered" evidence="7">
    <location>
        <begin position="127"/>
        <end position="171"/>
    </location>
</feature>
<evidence type="ECO:0000256" key="3">
    <source>
        <dbReference type="ARBA" id="ARBA00022833"/>
    </source>
</evidence>
<evidence type="ECO:0000256" key="6">
    <source>
        <dbReference type="SAM" id="Coils"/>
    </source>
</evidence>
<evidence type="ECO:0000256" key="5">
    <source>
        <dbReference type="ARBA" id="ARBA00023163"/>
    </source>
</evidence>
<evidence type="ECO:0000256" key="1">
    <source>
        <dbReference type="ARBA" id="ARBA00022723"/>
    </source>
</evidence>
<dbReference type="InterPro" id="IPR019786">
    <property type="entry name" value="Zinc_finger_PHD-type_CS"/>
</dbReference>
<evidence type="ECO:0000313" key="10">
    <source>
        <dbReference type="Proteomes" id="UP001341840"/>
    </source>
</evidence>
<organism evidence="9 10">
    <name type="scientific">Stylosanthes scabra</name>
    <dbReference type="NCBI Taxonomy" id="79078"/>
    <lineage>
        <taxon>Eukaryota</taxon>
        <taxon>Viridiplantae</taxon>
        <taxon>Streptophyta</taxon>
        <taxon>Embryophyta</taxon>
        <taxon>Tracheophyta</taxon>
        <taxon>Spermatophyta</taxon>
        <taxon>Magnoliopsida</taxon>
        <taxon>eudicotyledons</taxon>
        <taxon>Gunneridae</taxon>
        <taxon>Pentapetalae</taxon>
        <taxon>rosids</taxon>
        <taxon>fabids</taxon>
        <taxon>Fabales</taxon>
        <taxon>Fabaceae</taxon>
        <taxon>Papilionoideae</taxon>
        <taxon>50 kb inversion clade</taxon>
        <taxon>dalbergioids sensu lato</taxon>
        <taxon>Dalbergieae</taxon>
        <taxon>Pterocarpus clade</taxon>
        <taxon>Stylosanthes</taxon>
    </lineage>
</organism>
<dbReference type="Pfam" id="PF23121">
    <property type="entry name" value="SPOC_AIPP2"/>
    <property type="match status" value="1"/>
</dbReference>
<name>A0ABU6T9N2_9FABA</name>
<proteinExistence type="predicted"/>
<feature type="coiled-coil region" evidence="6">
    <location>
        <begin position="93"/>
        <end position="127"/>
    </location>
</feature>
<dbReference type="Gene3D" id="3.30.40.10">
    <property type="entry name" value="Zinc/RING finger domain, C3HC4 (zinc finger)"/>
    <property type="match status" value="1"/>
</dbReference>
<dbReference type="PROSITE" id="PS01359">
    <property type="entry name" value="ZF_PHD_1"/>
    <property type="match status" value="1"/>
</dbReference>
<keyword evidence="2" id="KW-0863">Zinc-finger</keyword>
<dbReference type="SUPFAM" id="SSF57903">
    <property type="entry name" value="FYVE/PHD zinc finger"/>
    <property type="match status" value="1"/>
</dbReference>
<dbReference type="Proteomes" id="UP001341840">
    <property type="component" value="Unassembled WGS sequence"/>
</dbReference>
<keyword evidence="3" id="KW-0862">Zinc</keyword>
<keyword evidence="10" id="KW-1185">Reference proteome</keyword>
<dbReference type="InterPro" id="IPR049914">
    <property type="entry name" value="PHD1-3/5-6"/>
</dbReference>
<dbReference type="InterPro" id="IPR056280">
    <property type="entry name" value="AIPP2-like_SPOC"/>
</dbReference>
<dbReference type="PANTHER" id="PTHR33304:SF18">
    <property type="entry name" value="CHROMATIN REGULATOR PHD FAMILY-RELATED"/>
    <property type="match status" value="1"/>
</dbReference>
<feature type="region of interest" description="Disordered" evidence="7">
    <location>
        <begin position="203"/>
        <end position="241"/>
    </location>
</feature>
<comment type="caution">
    <text evidence="9">The sequence shown here is derived from an EMBL/GenBank/DDBJ whole genome shotgun (WGS) entry which is preliminary data.</text>
</comment>
<protein>
    <recommendedName>
        <fullName evidence="8">AIPP2-like SPOC-like domain-containing protein</fullName>
    </recommendedName>
</protein>
<evidence type="ECO:0000256" key="4">
    <source>
        <dbReference type="ARBA" id="ARBA00023015"/>
    </source>
</evidence>
<dbReference type="PANTHER" id="PTHR33304">
    <property type="match status" value="1"/>
</dbReference>